<dbReference type="HOGENOM" id="CLU_2053861_0_0_1"/>
<reference evidence="2" key="2">
    <citation type="submission" date="2015-06" db="UniProtKB">
        <authorList>
            <consortium name="EnsemblPlants"/>
        </authorList>
    </citation>
    <scope>IDENTIFICATION</scope>
    <source>
        <strain evidence="2">DM1-3 516 R44</strain>
    </source>
</reference>
<feature type="region of interest" description="Disordered" evidence="1">
    <location>
        <begin position="42"/>
        <end position="62"/>
    </location>
</feature>
<feature type="region of interest" description="Disordered" evidence="1">
    <location>
        <begin position="93"/>
        <end position="120"/>
    </location>
</feature>
<dbReference type="EnsemblPlants" id="PGSC0003DMT400085122">
    <property type="protein sequence ID" value="PGSC0003DMT400085122"/>
    <property type="gene ID" value="PGSC0003DMG400034693"/>
</dbReference>
<dbReference type="AlphaFoldDB" id="M1D8T2"/>
<feature type="region of interest" description="Disordered" evidence="1">
    <location>
        <begin position="1"/>
        <end position="22"/>
    </location>
</feature>
<evidence type="ECO:0000313" key="3">
    <source>
        <dbReference type="Proteomes" id="UP000011115"/>
    </source>
</evidence>
<dbReference type="Gramene" id="PGSC0003DMT400085122">
    <property type="protein sequence ID" value="PGSC0003DMT400085122"/>
    <property type="gene ID" value="PGSC0003DMG400034693"/>
</dbReference>
<reference evidence="3" key="1">
    <citation type="journal article" date="2011" name="Nature">
        <title>Genome sequence and analysis of the tuber crop potato.</title>
        <authorList>
            <consortium name="The Potato Genome Sequencing Consortium"/>
        </authorList>
    </citation>
    <scope>NUCLEOTIDE SEQUENCE [LARGE SCALE GENOMIC DNA]</scope>
    <source>
        <strain evidence="3">cv. DM1-3 516 R44</strain>
    </source>
</reference>
<evidence type="ECO:0000313" key="2">
    <source>
        <dbReference type="EnsemblPlants" id="PGSC0003DMT400085122"/>
    </source>
</evidence>
<dbReference type="PaxDb" id="4113-PGSC0003DMT400085122"/>
<proteinExistence type="predicted"/>
<dbReference type="InParanoid" id="M1D8T2"/>
<evidence type="ECO:0000256" key="1">
    <source>
        <dbReference type="SAM" id="MobiDB-lite"/>
    </source>
</evidence>
<name>M1D8T2_SOLTU</name>
<organism evidence="2 3">
    <name type="scientific">Solanum tuberosum</name>
    <name type="common">Potato</name>
    <dbReference type="NCBI Taxonomy" id="4113"/>
    <lineage>
        <taxon>Eukaryota</taxon>
        <taxon>Viridiplantae</taxon>
        <taxon>Streptophyta</taxon>
        <taxon>Embryophyta</taxon>
        <taxon>Tracheophyta</taxon>
        <taxon>Spermatophyta</taxon>
        <taxon>Magnoliopsida</taxon>
        <taxon>eudicotyledons</taxon>
        <taxon>Gunneridae</taxon>
        <taxon>Pentapetalae</taxon>
        <taxon>asterids</taxon>
        <taxon>lamiids</taxon>
        <taxon>Solanales</taxon>
        <taxon>Solanaceae</taxon>
        <taxon>Solanoideae</taxon>
        <taxon>Solaneae</taxon>
        <taxon>Solanum</taxon>
    </lineage>
</organism>
<feature type="compositionally biased region" description="Polar residues" evidence="1">
    <location>
        <begin position="111"/>
        <end position="120"/>
    </location>
</feature>
<accession>M1D8T2</accession>
<sequence>MVHVQVSRPPPRAMVWTMTRGPPRGVGAVTITLEHNAPLAKAPSRAVKWTTTNGPSRERRLHEPWSRPRVVVKTTSRGPFREVEAVARKKAGHLFMSKARPRPPSRAVVRTTSHGTSREG</sequence>
<dbReference type="Proteomes" id="UP000011115">
    <property type="component" value="Unassembled WGS sequence"/>
</dbReference>
<keyword evidence="3" id="KW-1185">Reference proteome</keyword>
<protein>
    <submittedName>
        <fullName evidence="2">Uncharacterized protein</fullName>
    </submittedName>
</protein>